<dbReference type="AlphaFoldDB" id="A0A645GLF5"/>
<comment type="subcellular location">
    <subcellularLocation>
        <location evidence="1">Cell membrane</location>
        <topology evidence="1">Multi-pass membrane protein</topology>
    </subcellularLocation>
</comment>
<reference evidence="8" key="1">
    <citation type="submission" date="2019-08" db="EMBL/GenBank/DDBJ databases">
        <authorList>
            <person name="Kucharzyk K."/>
            <person name="Murdoch R.W."/>
            <person name="Higgins S."/>
            <person name="Loffler F."/>
        </authorList>
    </citation>
    <scope>NUCLEOTIDE SEQUENCE</scope>
</reference>
<evidence type="ECO:0000256" key="7">
    <source>
        <dbReference type="SAM" id="Phobius"/>
    </source>
</evidence>
<evidence type="ECO:0000256" key="3">
    <source>
        <dbReference type="ARBA" id="ARBA00022475"/>
    </source>
</evidence>
<gene>
    <name evidence="8" type="ORF">SDC9_175151</name>
</gene>
<accession>A0A645GLF5</accession>
<keyword evidence="5 7" id="KW-1133">Transmembrane helix</keyword>
<evidence type="ECO:0000256" key="4">
    <source>
        <dbReference type="ARBA" id="ARBA00022692"/>
    </source>
</evidence>
<organism evidence="8">
    <name type="scientific">bioreactor metagenome</name>
    <dbReference type="NCBI Taxonomy" id="1076179"/>
    <lineage>
        <taxon>unclassified sequences</taxon>
        <taxon>metagenomes</taxon>
        <taxon>ecological metagenomes</taxon>
    </lineage>
</organism>
<dbReference type="InterPro" id="IPR003370">
    <property type="entry name" value="Chromate_transpt"/>
</dbReference>
<evidence type="ECO:0000256" key="5">
    <source>
        <dbReference type="ARBA" id="ARBA00022989"/>
    </source>
</evidence>
<protein>
    <submittedName>
        <fullName evidence="8">Uncharacterized protein</fullName>
    </submittedName>
</protein>
<keyword evidence="4 7" id="KW-0812">Transmembrane</keyword>
<dbReference type="GO" id="GO:0015109">
    <property type="term" value="F:chromate transmembrane transporter activity"/>
    <property type="evidence" value="ECO:0007669"/>
    <property type="project" value="InterPro"/>
</dbReference>
<comment type="similarity">
    <text evidence="2">Belongs to the chromate ion transporter (CHR) (TC 2.A.51) family.</text>
</comment>
<sequence length="95" mass="9866">MRFIDKYKGNRLMDGVLKGVKPAAVGLIAAAALMIASGVLVRDGRGMSSFFSDPLGTISPLMLSIFGATAVANIRFKVNPILLTVIAGIVGAIFA</sequence>
<evidence type="ECO:0000256" key="1">
    <source>
        <dbReference type="ARBA" id="ARBA00004651"/>
    </source>
</evidence>
<keyword evidence="6 7" id="KW-0472">Membrane</keyword>
<feature type="transmembrane region" description="Helical" evidence="7">
    <location>
        <begin position="20"/>
        <end position="41"/>
    </location>
</feature>
<proteinExistence type="inferred from homology"/>
<evidence type="ECO:0000313" key="8">
    <source>
        <dbReference type="EMBL" id="MPN27717.1"/>
    </source>
</evidence>
<dbReference type="EMBL" id="VSSQ01077705">
    <property type="protein sequence ID" value="MPN27717.1"/>
    <property type="molecule type" value="Genomic_DNA"/>
</dbReference>
<feature type="transmembrane region" description="Helical" evidence="7">
    <location>
        <begin position="53"/>
        <end position="72"/>
    </location>
</feature>
<keyword evidence="3" id="KW-1003">Cell membrane</keyword>
<comment type="caution">
    <text evidence="8">The sequence shown here is derived from an EMBL/GenBank/DDBJ whole genome shotgun (WGS) entry which is preliminary data.</text>
</comment>
<name>A0A645GLF5_9ZZZZ</name>
<evidence type="ECO:0000256" key="6">
    <source>
        <dbReference type="ARBA" id="ARBA00023136"/>
    </source>
</evidence>
<evidence type="ECO:0000256" key="2">
    <source>
        <dbReference type="ARBA" id="ARBA00005262"/>
    </source>
</evidence>
<dbReference type="GO" id="GO:0005886">
    <property type="term" value="C:plasma membrane"/>
    <property type="evidence" value="ECO:0007669"/>
    <property type="project" value="UniProtKB-SubCell"/>
</dbReference>
<dbReference type="Pfam" id="PF02417">
    <property type="entry name" value="Chromate_transp"/>
    <property type="match status" value="1"/>
</dbReference>